<dbReference type="Gene3D" id="3.40.50.300">
    <property type="entry name" value="P-loop containing nucleotide triphosphate hydrolases"/>
    <property type="match status" value="1"/>
</dbReference>
<keyword evidence="3" id="KW-1185">Reference proteome</keyword>
<protein>
    <submittedName>
        <fullName evidence="2">ATP-binding protein</fullName>
    </submittedName>
</protein>
<dbReference type="InterPro" id="IPR019734">
    <property type="entry name" value="TPR_rpt"/>
</dbReference>
<dbReference type="PROSITE" id="PS50005">
    <property type="entry name" value="TPR"/>
    <property type="match status" value="1"/>
</dbReference>
<reference evidence="3" key="1">
    <citation type="journal article" date="2019" name="Int. J. Syst. Evol. Microbiol.">
        <title>The Global Catalogue of Microorganisms (GCM) 10K type strain sequencing project: providing services to taxonomists for standard genome sequencing and annotation.</title>
        <authorList>
            <consortium name="The Broad Institute Genomics Platform"/>
            <consortium name="The Broad Institute Genome Sequencing Center for Infectious Disease"/>
            <person name="Wu L."/>
            <person name="Ma J."/>
        </authorList>
    </citation>
    <scope>NUCLEOTIDE SEQUENCE [LARGE SCALE GENOMIC DNA]</scope>
    <source>
        <strain evidence="3">KCTC 12848</strain>
    </source>
</reference>
<evidence type="ECO:0000313" key="3">
    <source>
        <dbReference type="Proteomes" id="UP001595833"/>
    </source>
</evidence>
<accession>A0ABV9Y6Y4</accession>
<sequence length="750" mass="80497">MAGEPEVHPEVHNEVGGQVAAGRVVQARTITGGVRETAQHARVSGDADIRQSGRDQYNIGGDVHVHPSRPAVVPRQLPPAPRWFTGRADELAALTAALDEAAGSDGPVVISSIGGAGGIGKTWLALCWAHRHADRFPDGQLFVDLRGFAPGGTPMTRTEAVRGFLDALGVEPRSIPVDPEAQVGRYRSLVAGKRLLVVLDNARDASQVTGLLPGSPTCAVLITSRDRMEGLAIAHGARQLTVGVLDEADTRVLLARRLGQARVDAEPEAVAELLGWCAGLPLASSVVAGRAATRPDFPLAALAAELRDAATRLGALDTGDPRTAVEVVLSWSCAVLTDQQASVFGLLGSAPGPDIGLEAAACLADLPVPHARAVLRALGRVSLVDEHTPGRYRMHDLTRLFATGEAHRDLPSRDREAALRRLVGFYLHTAHAADELLNPHGEDRIELGQPEAGCHPRPLADDAAASAWFDAEHLNVIAAQQLAVERGWDDAVWQLAWTLNLFHVLRGHQLDNIASWRRALAAADRRADAAARARARALLGYACAVGGLHTEALDHLPRALALVEQGGDLRKQAHVHFAFAVARGKRGDDRRALEHALRALDLYQVVQDPVGAAEALQQAGSCATRLGHHDQARRHLEAALALCHHIHPIGAAMALDGLGHLAHRTGRHDEAVDHYRRALTLYRETGGTYESANTLDRLGHAHVALDRHDLARRPWEQALHLYRAQLRDADADRVRRQLDALDEPSGATGR</sequence>
<dbReference type="Pfam" id="PF13424">
    <property type="entry name" value="TPR_12"/>
    <property type="match status" value="1"/>
</dbReference>
<dbReference type="Gene3D" id="1.25.40.10">
    <property type="entry name" value="Tetratricopeptide repeat domain"/>
    <property type="match status" value="2"/>
</dbReference>
<proteinExistence type="predicted"/>
<dbReference type="RefSeq" id="WP_344037138.1">
    <property type="nucleotide sequence ID" value="NZ_BAAAKE010000006.1"/>
</dbReference>
<keyword evidence="2" id="KW-0547">Nucleotide-binding</keyword>
<name>A0ABV9Y6Y4_9PSEU</name>
<feature type="repeat" description="TPR" evidence="1">
    <location>
        <begin position="652"/>
        <end position="685"/>
    </location>
</feature>
<dbReference type="SUPFAM" id="SSF52540">
    <property type="entry name" value="P-loop containing nucleoside triphosphate hydrolases"/>
    <property type="match status" value="1"/>
</dbReference>
<dbReference type="GO" id="GO:0005524">
    <property type="term" value="F:ATP binding"/>
    <property type="evidence" value="ECO:0007669"/>
    <property type="project" value="UniProtKB-KW"/>
</dbReference>
<comment type="caution">
    <text evidence="2">The sequence shown here is derived from an EMBL/GenBank/DDBJ whole genome shotgun (WGS) entry which is preliminary data.</text>
</comment>
<evidence type="ECO:0000256" key="1">
    <source>
        <dbReference type="PROSITE-ProRule" id="PRU00339"/>
    </source>
</evidence>
<dbReference type="PANTHER" id="PTHR47691">
    <property type="entry name" value="REGULATOR-RELATED"/>
    <property type="match status" value="1"/>
</dbReference>
<dbReference type="PRINTS" id="PR00364">
    <property type="entry name" value="DISEASERSIST"/>
</dbReference>
<dbReference type="Proteomes" id="UP001595833">
    <property type="component" value="Unassembled WGS sequence"/>
</dbReference>
<dbReference type="SUPFAM" id="SSF48452">
    <property type="entry name" value="TPR-like"/>
    <property type="match status" value="1"/>
</dbReference>
<dbReference type="SMART" id="SM00028">
    <property type="entry name" value="TPR"/>
    <property type="match status" value="5"/>
</dbReference>
<dbReference type="PANTHER" id="PTHR47691:SF3">
    <property type="entry name" value="HTH-TYPE TRANSCRIPTIONAL REGULATOR RV0890C-RELATED"/>
    <property type="match status" value="1"/>
</dbReference>
<keyword evidence="2" id="KW-0067">ATP-binding</keyword>
<keyword evidence="1" id="KW-0802">TPR repeat</keyword>
<dbReference type="EMBL" id="JBHSJB010000027">
    <property type="protein sequence ID" value="MFC5057333.1"/>
    <property type="molecule type" value="Genomic_DNA"/>
</dbReference>
<dbReference type="InterPro" id="IPR027417">
    <property type="entry name" value="P-loop_NTPase"/>
</dbReference>
<gene>
    <name evidence="2" type="ORF">ACFPFM_26770</name>
</gene>
<organism evidence="2 3">
    <name type="scientific">Saccharothrix xinjiangensis</name>
    <dbReference type="NCBI Taxonomy" id="204798"/>
    <lineage>
        <taxon>Bacteria</taxon>
        <taxon>Bacillati</taxon>
        <taxon>Actinomycetota</taxon>
        <taxon>Actinomycetes</taxon>
        <taxon>Pseudonocardiales</taxon>
        <taxon>Pseudonocardiaceae</taxon>
        <taxon>Saccharothrix</taxon>
    </lineage>
</organism>
<dbReference type="InterPro" id="IPR011990">
    <property type="entry name" value="TPR-like_helical_dom_sf"/>
</dbReference>
<evidence type="ECO:0000313" key="2">
    <source>
        <dbReference type="EMBL" id="MFC5057333.1"/>
    </source>
</evidence>